<accession>A0ABY4SDU5</accession>
<keyword evidence="3" id="KW-1185">Reference proteome</keyword>
<proteinExistence type="predicted"/>
<feature type="transmembrane region" description="Helical" evidence="1">
    <location>
        <begin position="34"/>
        <end position="51"/>
    </location>
</feature>
<reference evidence="2" key="1">
    <citation type="submission" date="2022-05" db="EMBL/GenBank/DDBJ databases">
        <title>An RpoN-dependent PEP-CTERM gene is involved in floc formation of an Aquincola tertiaricarbonis strain.</title>
        <authorList>
            <person name="Qiu D."/>
            <person name="Xia M."/>
        </authorList>
    </citation>
    <scope>NUCLEOTIDE SEQUENCE</scope>
    <source>
        <strain evidence="2">RN12</strain>
    </source>
</reference>
<dbReference type="EMBL" id="CP097636">
    <property type="protein sequence ID" value="URI10765.1"/>
    <property type="molecule type" value="Genomic_DNA"/>
</dbReference>
<keyword evidence="1" id="KW-0812">Transmembrane</keyword>
<evidence type="ECO:0000256" key="1">
    <source>
        <dbReference type="SAM" id="Phobius"/>
    </source>
</evidence>
<evidence type="ECO:0000313" key="3">
    <source>
        <dbReference type="Proteomes" id="UP001056201"/>
    </source>
</evidence>
<protein>
    <submittedName>
        <fullName evidence="2">Uncharacterized protein</fullName>
    </submittedName>
</protein>
<sequence>MESSVLVLLSLTAALGFAAWQAWRIGNERRDVALLGSVAGLLGVGAGVAAVV</sequence>
<keyword evidence="1" id="KW-1133">Transmembrane helix</keyword>
<evidence type="ECO:0000313" key="2">
    <source>
        <dbReference type="EMBL" id="URI10765.1"/>
    </source>
</evidence>
<dbReference type="RefSeq" id="WP_250198968.1">
    <property type="nucleotide sequence ID" value="NZ_CP097636.1"/>
</dbReference>
<gene>
    <name evidence="2" type="ORF">MW290_17410</name>
</gene>
<name>A0ABY4SDU5_AQUTE</name>
<keyword evidence="1" id="KW-0472">Membrane</keyword>
<dbReference type="Proteomes" id="UP001056201">
    <property type="component" value="Chromosome 2"/>
</dbReference>
<organism evidence="2 3">
    <name type="scientific">Aquincola tertiaricarbonis</name>
    <dbReference type="NCBI Taxonomy" id="391953"/>
    <lineage>
        <taxon>Bacteria</taxon>
        <taxon>Pseudomonadati</taxon>
        <taxon>Pseudomonadota</taxon>
        <taxon>Betaproteobacteria</taxon>
        <taxon>Burkholderiales</taxon>
        <taxon>Sphaerotilaceae</taxon>
        <taxon>Aquincola</taxon>
    </lineage>
</organism>